<evidence type="ECO:0000313" key="4">
    <source>
        <dbReference type="Proteomes" id="UP000436027"/>
    </source>
</evidence>
<reference evidence="3 4" key="1">
    <citation type="submission" date="2019-09" db="EMBL/GenBank/DDBJ databases">
        <title>Whole genome sequencing of Microbacterium maritypicum.</title>
        <authorList>
            <person name="Lenchi N."/>
        </authorList>
    </citation>
    <scope>NUCLEOTIDE SEQUENCE [LARGE SCALE GENOMIC DNA]</scope>
    <source>
        <strain evidence="3 4">DSM 12512</strain>
    </source>
</reference>
<sequence>MALTRIGWPHATEDLRSPRPPRSFVSAPAGWYVDDKGATRWWDGSRWGEDSSVAAPSTEFPSVPEGTSTTTVWVWPGVAGFTDPVAQLRDPSAARRVG</sequence>
<organism evidence="3 4">
    <name type="scientific">Microbacterium maritypicum</name>
    <name type="common">Microbacterium liquefaciens</name>
    <dbReference type="NCBI Taxonomy" id="33918"/>
    <lineage>
        <taxon>Bacteria</taxon>
        <taxon>Bacillati</taxon>
        <taxon>Actinomycetota</taxon>
        <taxon>Actinomycetes</taxon>
        <taxon>Micrococcales</taxon>
        <taxon>Microbacteriaceae</taxon>
        <taxon>Microbacterium</taxon>
    </lineage>
</organism>
<comment type="caution">
    <text evidence="3">The sequence shown here is derived from an EMBL/GenBank/DDBJ whole genome shotgun (WGS) entry which is preliminary data.</text>
</comment>
<feature type="domain" description="DUF2510" evidence="2">
    <location>
        <begin position="29"/>
        <end position="56"/>
    </location>
</feature>
<protein>
    <submittedName>
        <fullName evidence="3">DUF2510 domain-containing protein</fullName>
    </submittedName>
</protein>
<dbReference type="Proteomes" id="UP000436027">
    <property type="component" value="Unassembled WGS sequence"/>
</dbReference>
<feature type="region of interest" description="Disordered" evidence="1">
    <location>
        <begin position="1"/>
        <end position="21"/>
    </location>
</feature>
<proteinExistence type="predicted"/>
<dbReference type="AlphaFoldDB" id="A0AAD3ZY90"/>
<dbReference type="Pfam" id="PF10708">
    <property type="entry name" value="DUF2510"/>
    <property type="match status" value="1"/>
</dbReference>
<accession>A0AAD3ZY90</accession>
<evidence type="ECO:0000256" key="1">
    <source>
        <dbReference type="SAM" id="MobiDB-lite"/>
    </source>
</evidence>
<evidence type="ECO:0000259" key="2">
    <source>
        <dbReference type="Pfam" id="PF10708"/>
    </source>
</evidence>
<dbReference type="InterPro" id="IPR018929">
    <property type="entry name" value="DUF2510"/>
</dbReference>
<gene>
    <name evidence="3" type="ORF">F6W70_13550</name>
</gene>
<dbReference type="EMBL" id="WAAQ01000002">
    <property type="protein sequence ID" value="KAB1883620.1"/>
    <property type="molecule type" value="Genomic_DNA"/>
</dbReference>
<evidence type="ECO:0000313" key="3">
    <source>
        <dbReference type="EMBL" id="KAB1883620.1"/>
    </source>
</evidence>
<name>A0AAD3ZY90_MICMQ</name>